<keyword evidence="5" id="KW-0723">Serine/threonine-protein kinase</keyword>
<dbReference type="KEGG" id="bsen:DP114_12420"/>
<keyword evidence="3" id="KW-1133">Transmembrane helix</keyword>
<evidence type="ECO:0000313" key="6">
    <source>
        <dbReference type="Proteomes" id="UP000503129"/>
    </source>
</evidence>
<dbReference type="SUPFAM" id="SSF56112">
    <property type="entry name" value="Protein kinase-like (PK-like)"/>
    <property type="match status" value="1"/>
</dbReference>
<dbReference type="InterPro" id="IPR011009">
    <property type="entry name" value="Kinase-like_dom_sf"/>
</dbReference>
<feature type="transmembrane region" description="Helical" evidence="3">
    <location>
        <begin position="382"/>
        <end position="406"/>
    </location>
</feature>
<dbReference type="EMBL" id="CP030118">
    <property type="protein sequence ID" value="QDL08589.1"/>
    <property type="molecule type" value="Genomic_DNA"/>
</dbReference>
<feature type="transmembrane region" description="Helical" evidence="3">
    <location>
        <begin position="354"/>
        <end position="376"/>
    </location>
</feature>
<evidence type="ECO:0000313" key="5">
    <source>
        <dbReference type="EMBL" id="QDL08589.1"/>
    </source>
</evidence>
<feature type="domain" description="Protein kinase" evidence="4">
    <location>
        <begin position="10"/>
        <end position="270"/>
    </location>
</feature>
<sequence length="508" mass="57781">MNAQVLGDRYEVQQQLGKKTGRRTLLARDLLTNEMVVVKLLSFSSDFEWDDLKLFEREAETLKKIAHPCIPRYLDYFEINSSNIKGFALVQTYIPAQTLEQYIKAGRTFTEPEVKQIAKALLKILIYLHEQKPPTIHRDIKPSNILLTNRSGNSVGEIYLVDFGSVQTVAAGEGGTITVVGTYGYMPQEQFGGRTVPASDLYSLGATLIYLVTGIQPADLPQKDLRIQFEQTAILSPILTEWLRWMSEPSLERRLSSAREALAALEHPLLLQQQHSEEMLLTDRKRGSWYWDGQHWITKDQEVSQKLNTKSESGRHSLTIQMTKPAGSKITLKQDENSFDLLIPPTGFQPSMTFMVLFAISWNTFILFWTICALAAPFPINIPFALFSLPFWGAGFQMLSSILFPLCRRTRLRLNREKIAFVWDFFGLKFNRVASAPTQDITKLVYSPKTFQIDSQGKRVDILPQLIIWAGVRKYQLGGGHGPIKSEPEIEWLAHELSDWLGLPLTQE</sequence>
<evidence type="ECO:0000256" key="1">
    <source>
        <dbReference type="ARBA" id="ARBA00022741"/>
    </source>
</evidence>
<evidence type="ECO:0000259" key="4">
    <source>
        <dbReference type="PROSITE" id="PS50011"/>
    </source>
</evidence>
<keyword evidence="5" id="KW-0418">Kinase</keyword>
<proteinExistence type="predicted"/>
<dbReference type="AlphaFoldDB" id="A0A856MEM9"/>
<dbReference type="Gene3D" id="1.10.510.10">
    <property type="entry name" value="Transferase(Phosphotransferase) domain 1"/>
    <property type="match status" value="1"/>
</dbReference>
<dbReference type="CDD" id="cd14014">
    <property type="entry name" value="STKc_PknB_like"/>
    <property type="match status" value="1"/>
</dbReference>
<reference evidence="5 6" key="1">
    <citation type="submission" date="2018-06" db="EMBL/GenBank/DDBJ databases">
        <title>Comparative genomics of Brasilonema spp. strains.</title>
        <authorList>
            <person name="Alvarenga D.O."/>
            <person name="Fiore M.F."/>
            <person name="Varani A.M."/>
        </authorList>
    </citation>
    <scope>NUCLEOTIDE SEQUENCE [LARGE SCALE GENOMIC DNA]</scope>
    <source>
        <strain evidence="5 6">CENA114</strain>
    </source>
</reference>
<dbReference type="PANTHER" id="PTHR24363">
    <property type="entry name" value="SERINE/THREONINE PROTEIN KINASE"/>
    <property type="match status" value="1"/>
</dbReference>
<dbReference type="GO" id="GO:0004674">
    <property type="term" value="F:protein serine/threonine kinase activity"/>
    <property type="evidence" value="ECO:0007669"/>
    <property type="project" value="UniProtKB-KW"/>
</dbReference>
<keyword evidence="3" id="KW-0472">Membrane</keyword>
<keyword evidence="5" id="KW-0808">Transferase</keyword>
<accession>A0A856MEM9</accession>
<dbReference type="RefSeq" id="WP_171976208.1">
    <property type="nucleotide sequence ID" value="NZ_CAWOXK010000001.1"/>
</dbReference>
<evidence type="ECO:0000256" key="3">
    <source>
        <dbReference type="SAM" id="Phobius"/>
    </source>
</evidence>
<keyword evidence="2" id="KW-0067">ATP-binding</keyword>
<dbReference type="PROSITE" id="PS50011">
    <property type="entry name" value="PROTEIN_KINASE_DOM"/>
    <property type="match status" value="1"/>
</dbReference>
<dbReference type="Proteomes" id="UP000503129">
    <property type="component" value="Chromosome"/>
</dbReference>
<organism evidence="5 6">
    <name type="scientific">Brasilonema sennae CENA114</name>
    <dbReference type="NCBI Taxonomy" id="415709"/>
    <lineage>
        <taxon>Bacteria</taxon>
        <taxon>Bacillati</taxon>
        <taxon>Cyanobacteriota</taxon>
        <taxon>Cyanophyceae</taxon>
        <taxon>Nostocales</taxon>
        <taxon>Scytonemataceae</taxon>
        <taxon>Brasilonema</taxon>
        <taxon>Bromeliae group (in: Brasilonema)</taxon>
    </lineage>
</organism>
<evidence type="ECO:0000256" key="2">
    <source>
        <dbReference type="ARBA" id="ARBA00022840"/>
    </source>
</evidence>
<dbReference type="Pfam" id="PF00069">
    <property type="entry name" value="Pkinase"/>
    <property type="match status" value="1"/>
</dbReference>
<keyword evidence="3" id="KW-0812">Transmembrane</keyword>
<protein>
    <submittedName>
        <fullName evidence="5">Serine/threonine protein kinase</fullName>
    </submittedName>
</protein>
<dbReference type="InterPro" id="IPR000719">
    <property type="entry name" value="Prot_kinase_dom"/>
</dbReference>
<name>A0A856MEM9_9CYAN</name>
<dbReference type="SMART" id="SM00220">
    <property type="entry name" value="S_TKc"/>
    <property type="match status" value="1"/>
</dbReference>
<dbReference type="GO" id="GO:0005524">
    <property type="term" value="F:ATP binding"/>
    <property type="evidence" value="ECO:0007669"/>
    <property type="project" value="UniProtKB-KW"/>
</dbReference>
<gene>
    <name evidence="5" type="ORF">DP114_12420</name>
</gene>
<dbReference type="PANTHER" id="PTHR24363:SF7">
    <property type="entry name" value="SERINE_THREONINE-PROTEIN KINASE-LIKE PROTEIN E"/>
    <property type="match status" value="1"/>
</dbReference>
<keyword evidence="6" id="KW-1185">Reference proteome</keyword>
<keyword evidence="1" id="KW-0547">Nucleotide-binding</keyword>